<feature type="DNA-binding region" description="H-T-H motif" evidence="2">
    <location>
        <begin position="24"/>
        <end position="43"/>
    </location>
</feature>
<dbReference type="AlphaFoldDB" id="A0AAP2CFU0"/>
<reference evidence="4 5" key="1">
    <citation type="submission" date="2021-05" db="EMBL/GenBank/DDBJ databases">
        <authorList>
            <person name="Zhang Z.D."/>
            <person name="Osman G."/>
        </authorList>
    </citation>
    <scope>NUCLEOTIDE SEQUENCE [LARGE SCALE GENOMIC DNA]</scope>
    <source>
        <strain evidence="4 5">KCTC 32217</strain>
    </source>
</reference>
<dbReference type="PROSITE" id="PS50977">
    <property type="entry name" value="HTH_TETR_2"/>
    <property type="match status" value="1"/>
</dbReference>
<organism evidence="4 5">
    <name type="scientific">Litoribacter ruber</name>
    <dbReference type="NCBI Taxonomy" id="702568"/>
    <lineage>
        <taxon>Bacteria</taxon>
        <taxon>Pseudomonadati</taxon>
        <taxon>Bacteroidota</taxon>
        <taxon>Cytophagia</taxon>
        <taxon>Cytophagales</taxon>
        <taxon>Cyclobacteriaceae</taxon>
        <taxon>Litoribacter</taxon>
    </lineage>
</organism>
<evidence type="ECO:0000313" key="5">
    <source>
        <dbReference type="Proteomes" id="UP001319104"/>
    </source>
</evidence>
<dbReference type="SUPFAM" id="SSF46689">
    <property type="entry name" value="Homeodomain-like"/>
    <property type="match status" value="1"/>
</dbReference>
<dbReference type="InterPro" id="IPR050109">
    <property type="entry name" value="HTH-type_TetR-like_transc_reg"/>
</dbReference>
<accession>A0AAP2CFU0</accession>
<feature type="domain" description="HTH tetR-type" evidence="3">
    <location>
        <begin position="1"/>
        <end position="61"/>
    </location>
</feature>
<evidence type="ECO:0000259" key="3">
    <source>
        <dbReference type="PROSITE" id="PS50977"/>
    </source>
</evidence>
<keyword evidence="1 2" id="KW-0238">DNA-binding</keyword>
<dbReference type="SUPFAM" id="SSF48498">
    <property type="entry name" value="Tetracyclin repressor-like, C-terminal domain"/>
    <property type="match status" value="1"/>
</dbReference>
<dbReference type="Proteomes" id="UP001319104">
    <property type="component" value="Unassembled WGS sequence"/>
</dbReference>
<sequence length="205" mass="24265">METREKIIEITTERIARFGVRSVTMDDIARAAGVSKKTIYQEFGDKEQLVYDVFTSELDRDAEMVEGFFKEPGGVIGHLIKLSKFIRDTFTNMHPMVLNEIQRYYPRCWQQFEKFKEEHAIQSIIKLLEEGKQEGIFRKEIDSEILAQLRMEQITLSFDPMKFPPDRFNLLNVQMQLFDLFLYGILTEKGVKIYHEKMKHQDLEL</sequence>
<evidence type="ECO:0000313" key="4">
    <source>
        <dbReference type="EMBL" id="MBS9522985.1"/>
    </source>
</evidence>
<dbReference type="InterPro" id="IPR001647">
    <property type="entry name" value="HTH_TetR"/>
</dbReference>
<dbReference type="PANTHER" id="PTHR30328">
    <property type="entry name" value="TRANSCRIPTIONAL REPRESSOR"/>
    <property type="match status" value="1"/>
</dbReference>
<dbReference type="Gene3D" id="1.10.10.60">
    <property type="entry name" value="Homeodomain-like"/>
    <property type="match status" value="1"/>
</dbReference>
<name>A0AAP2CFU0_9BACT</name>
<dbReference type="Gene3D" id="1.10.357.10">
    <property type="entry name" value="Tetracycline Repressor, domain 2"/>
    <property type="match status" value="1"/>
</dbReference>
<dbReference type="InterPro" id="IPR009057">
    <property type="entry name" value="Homeodomain-like_sf"/>
</dbReference>
<gene>
    <name evidence="4" type="ORF">KI659_03050</name>
</gene>
<dbReference type="Pfam" id="PF00440">
    <property type="entry name" value="TetR_N"/>
    <property type="match status" value="1"/>
</dbReference>
<dbReference type="GO" id="GO:0003677">
    <property type="term" value="F:DNA binding"/>
    <property type="evidence" value="ECO:0007669"/>
    <property type="project" value="UniProtKB-UniRule"/>
</dbReference>
<proteinExistence type="predicted"/>
<evidence type="ECO:0000256" key="1">
    <source>
        <dbReference type="ARBA" id="ARBA00023125"/>
    </source>
</evidence>
<dbReference type="InterPro" id="IPR036271">
    <property type="entry name" value="Tet_transcr_reg_TetR-rel_C_sf"/>
</dbReference>
<keyword evidence="5" id="KW-1185">Reference proteome</keyword>
<dbReference type="PANTHER" id="PTHR30328:SF54">
    <property type="entry name" value="HTH-TYPE TRANSCRIPTIONAL REPRESSOR SCO4008"/>
    <property type="match status" value="1"/>
</dbReference>
<protein>
    <submittedName>
        <fullName evidence="4">TetR/AcrR family transcriptional regulator</fullName>
    </submittedName>
</protein>
<dbReference type="EMBL" id="JAHCMY010000001">
    <property type="protein sequence ID" value="MBS9522985.1"/>
    <property type="molecule type" value="Genomic_DNA"/>
</dbReference>
<dbReference type="PRINTS" id="PR00455">
    <property type="entry name" value="HTHTETR"/>
</dbReference>
<evidence type="ECO:0000256" key="2">
    <source>
        <dbReference type="PROSITE-ProRule" id="PRU00335"/>
    </source>
</evidence>
<comment type="caution">
    <text evidence="4">The sequence shown here is derived from an EMBL/GenBank/DDBJ whole genome shotgun (WGS) entry which is preliminary data.</text>
</comment>
<dbReference type="RefSeq" id="WP_213943853.1">
    <property type="nucleotide sequence ID" value="NZ_JAHBGI010000003.1"/>
</dbReference>